<gene>
    <name evidence="2" type="ORF">R3P93_22370</name>
</gene>
<comment type="caution">
    <text evidence="2">The sequence shown here is derived from an EMBL/GenBank/DDBJ whole genome shotgun (WGS) entry which is preliminary data.</text>
</comment>
<keyword evidence="3" id="KW-1185">Reference proteome</keyword>
<evidence type="ECO:0000313" key="3">
    <source>
        <dbReference type="Proteomes" id="UP001186104"/>
    </source>
</evidence>
<evidence type="ECO:0000313" key="2">
    <source>
        <dbReference type="EMBL" id="MDV6305319.1"/>
    </source>
</evidence>
<dbReference type="SUPFAM" id="SSF46689">
    <property type="entry name" value="Homeodomain-like"/>
    <property type="match status" value="1"/>
</dbReference>
<reference evidence="2 3" key="1">
    <citation type="submission" date="2023-10" db="EMBL/GenBank/DDBJ databases">
        <title>Development of a sustainable strategy for remediation of hydrocarbon-contaminated territories based on the waste exchange concept.</title>
        <authorList>
            <person name="Krivoruchko A."/>
        </authorList>
    </citation>
    <scope>NUCLEOTIDE SEQUENCE [LARGE SCALE GENOMIC DNA]</scope>
    <source>
        <strain evidence="2 3">IEGM 1327</strain>
    </source>
</reference>
<keyword evidence="1" id="KW-0175">Coiled coil</keyword>
<sequence length="114" mass="12584">MTAEYPRAEYPAQTRAWTLDQYEKSRHNYASRAECVAALAVSIGAHENTVARWIKDKYGSSRRPAADEVAARLRAAEEEITRLRSENRSLSERLAALAHAPRSIGAESISAAAL</sequence>
<protein>
    <submittedName>
        <fullName evidence="2">Transposase</fullName>
    </submittedName>
</protein>
<accession>A0ABU4D6G0</accession>
<name>A0ABU4D6G0_9NOCA</name>
<dbReference type="Gene3D" id="1.10.10.60">
    <property type="entry name" value="Homeodomain-like"/>
    <property type="match status" value="1"/>
</dbReference>
<evidence type="ECO:0000256" key="1">
    <source>
        <dbReference type="SAM" id="Coils"/>
    </source>
</evidence>
<organism evidence="2 3">
    <name type="scientific">Rhodococcus cerastii</name>
    <dbReference type="NCBI Taxonomy" id="908616"/>
    <lineage>
        <taxon>Bacteria</taxon>
        <taxon>Bacillati</taxon>
        <taxon>Actinomycetota</taxon>
        <taxon>Actinomycetes</taxon>
        <taxon>Mycobacteriales</taxon>
        <taxon>Nocardiaceae</taxon>
        <taxon>Rhodococcus</taxon>
    </lineage>
</organism>
<proteinExistence type="predicted"/>
<dbReference type="Proteomes" id="UP001186104">
    <property type="component" value="Unassembled WGS sequence"/>
</dbReference>
<feature type="coiled-coil region" evidence="1">
    <location>
        <begin position="66"/>
        <end position="100"/>
    </location>
</feature>
<dbReference type="RefSeq" id="WP_317534132.1">
    <property type="nucleotide sequence ID" value="NZ_JAWLKF010000018.1"/>
</dbReference>
<dbReference type="InterPro" id="IPR009057">
    <property type="entry name" value="Homeodomain-like_sf"/>
</dbReference>
<dbReference type="EMBL" id="JAWLKF010000018">
    <property type="protein sequence ID" value="MDV6305319.1"/>
    <property type="molecule type" value="Genomic_DNA"/>
</dbReference>